<dbReference type="Gene3D" id="1.10.10.60">
    <property type="entry name" value="Homeodomain-like"/>
    <property type="match status" value="1"/>
</dbReference>
<dbReference type="Pfam" id="PF12625">
    <property type="entry name" value="Arabinose_bd"/>
    <property type="match status" value="1"/>
</dbReference>
<dbReference type="OrthoDB" id="5582699at2"/>
<dbReference type="AlphaFoldDB" id="A0A9X9BPK9"/>
<dbReference type="GO" id="GO:0003700">
    <property type="term" value="F:DNA-binding transcription factor activity"/>
    <property type="evidence" value="ECO:0007669"/>
    <property type="project" value="InterPro"/>
</dbReference>
<proteinExistence type="predicted"/>
<name>A0A9X9BPK9_PSEMA</name>
<evidence type="ECO:0000256" key="1">
    <source>
        <dbReference type="ARBA" id="ARBA00023015"/>
    </source>
</evidence>
<reference evidence="5 6" key="1">
    <citation type="submission" date="2019-06" db="EMBL/GenBank/DDBJ databases">
        <title>Pseudomonas bimorpha sp. nov. isolated from bovine raw milk and skim milk concentrate.</title>
        <authorList>
            <person name="Hofmann K."/>
            <person name="Huptas C."/>
            <person name="Doll E."/>
            <person name="Scherer S."/>
            <person name="Wenning M."/>
        </authorList>
    </citation>
    <scope>NUCLEOTIDE SEQUENCE [LARGE SCALE GENOMIC DNA]</scope>
    <source>
        <strain evidence="5 6">DSM 13124</strain>
    </source>
</reference>
<evidence type="ECO:0000256" key="3">
    <source>
        <dbReference type="ARBA" id="ARBA00023163"/>
    </source>
</evidence>
<dbReference type="PANTHER" id="PTHR47894">
    <property type="entry name" value="HTH-TYPE TRANSCRIPTIONAL REGULATOR GADX"/>
    <property type="match status" value="1"/>
</dbReference>
<dbReference type="InterPro" id="IPR018060">
    <property type="entry name" value="HTH_AraC"/>
</dbReference>
<protein>
    <submittedName>
        <fullName evidence="5">AraC family transcriptional regulator</fullName>
    </submittedName>
</protein>
<comment type="caution">
    <text evidence="5">The sequence shown here is derived from an EMBL/GenBank/DDBJ whole genome shotgun (WGS) entry which is preliminary data.</text>
</comment>
<dbReference type="GO" id="GO:0005829">
    <property type="term" value="C:cytosol"/>
    <property type="evidence" value="ECO:0007669"/>
    <property type="project" value="TreeGrafter"/>
</dbReference>
<evidence type="ECO:0000256" key="2">
    <source>
        <dbReference type="ARBA" id="ARBA00023125"/>
    </source>
</evidence>
<dbReference type="PROSITE" id="PS01124">
    <property type="entry name" value="HTH_ARAC_FAMILY_2"/>
    <property type="match status" value="1"/>
</dbReference>
<keyword evidence="1" id="KW-0805">Transcription regulation</keyword>
<dbReference type="InterPro" id="IPR009057">
    <property type="entry name" value="Homeodomain-like_sf"/>
</dbReference>
<dbReference type="GO" id="GO:0000976">
    <property type="term" value="F:transcription cis-regulatory region binding"/>
    <property type="evidence" value="ECO:0007669"/>
    <property type="project" value="TreeGrafter"/>
</dbReference>
<dbReference type="SMART" id="SM00342">
    <property type="entry name" value="HTH_ARAC"/>
    <property type="match status" value="1"/>
</dbReference>
<dbReference type="Proteomes" id="UP000316123">
    <property type="component" value="Unassembled WGS sequence"/>
</dbReference>
<evidence type="ECO:0000313" key="6">
    <source>
        <dbReference type="Proteomes" id="UP000316123"/>
    </source>
</evidence>
<evidence type="ECO:0000259" key="4">
    <source>
        <dbReference type="PROSITE" id="PS01124"/>
    </source>
</evidence>
<dbReference type="Pfam" id="PF12833">
    <property type="entry name" value="HTH_18"/>
    <property type="match status" value="1"/>
</dbReference>
<dbReference type="EMBL" id="VFEQ01000014">
    <property type="protein sequence ID" value="TWR56182.1"/>
    <property type="molecule type" value="Genomic_DNA"/>
</dbReference>
<keyword evidence="2" id="KW-0238">DNA-binding</keyword>
<dbReference type="PANTHER" id="PTHR47894:SF1">
    <property type="entry name" value="HTH-TYPE TRANSCRIPTIONAL REGULATOR VQSM"/>
    <property type="match status" value="1"/>
</dbReference>
<keyword evidence="3" id="KW-0804">Transcription</keyword>
<organism evidence="5 6">
    <name type="scientific">Pseudomonas marginalis</name>
    <name type="common">Pseudomonas panacis</name>
    <dbReference type="NCBI Taxonomy" id="298"/>
    <lineage>
        <taxon>Bacteria</taxon>
        <taxon>Pseudomonadati</taxon>
        <taxon>Pseudomonadota</taxon>
        <taxon>Gammaproteobacteria</taxon>
        <taxon>Pseudomonadales</taxon>
        <taxon>Pseudomonadaceae</taxon>
        <taxon>Pseudomonas</taxon>
    </lineage>
</organism>
<sequence length="335" mass="37148">MIKAAKIQIYLRLLKGLGFGSQQVLGETTLVEQDLLSNDALISREDYYAVIHNSLELTGDPGMAFSLDSVANISDYGILGYAMLSSSTLRGALQIRRQFHNSLFGTMVCIESARDLNAGYELIFTSAASTETLRRFEIEEFLVEGMALVKVLTGIYPTVRSVSFAYPEPSYSALYKSFFKCPVEFGASKTVLNVKSPSLNTPILSNNPGLHDICTQHCKDILALHKNTGDLHSCLREVFLKNPGQIPELPTVAEELGISERSLRRKLASDGLSFQGMKDQFRLDLSHQLLIAGKMAPKEIAYFLGFSTPSAFSRAFKAWTGQTIQQFLQAHRTER</sequence>
<accession>A0A9X9BPK9</accession>
<feature type="domain" description="HTH araC/xylS-type" evidence="4">
    <location>
        <begin position="233"/>
        <end position="330"/>
    </location>
</feature>
<evidence type="ECO:0000313" key="5">
    <source>
        <dbReference type="EMBL" id="TWR56182.1"/>
    </source>
</evidence>
<dbReference type="InterPro" id="IPR032687">
    <property type="entry name" value="AraC-type_N"/>
</dbReference>
<gene>
    <name evidence="5" type="ORF">FIV41_20570</name>
</gene>
<dbReference type="SUPFAM" id="SSF46689">
    <property type="entry name" value="Homeodomain-like"/>
    <property type="match status" value="1"/>
</dbReference>
<dbReference type="RefSeq" id="WP_074845564.1">
    <property type="nucleotide sequence ID" value="NZ_FNSU01000002.1"/>
</dbReference>